<feature type="domain" description="IrrE N-terminal-like" evidence="1">
    <location>
        <begin position="61"/>
        <end position="164"/>
    </location>
</feature>
<dbReference type="Gene3D" id="1.10.10.2910">
    <property type="match status" value="1"/>
</dbReference>
<dbReference type="InterPro" id="IPR010359">
    <property type="entry name" value="IrrE_HExxH"/>
</dbReference>
<protein>
    <recommendedName>
        <fullName evidence="1">IrrE N-terminal-like domain-containing protein</fullName>
    </recommendedName>
</protein>
<sequence length="437" mass="51306">MNKLTLEKKLSNVRKMANRVFEKEGLTIPVDIFTLIKKFAKLECVDIPFSDAICVDLEKCPTVIYNDDTQHTRLRFTLAHELGHIKIPWHTGIVSCHTEDDLANMEHEYEEMEKEANTFASELLIPTLWLQSIFNEERDYGLEKIINLVSEKAQVSKLAVLYAINENLPEGYIVFVENKQYDFIAKKEGYKRNILHLYDRGDYSIEWLMINAKNSGEINLYNSNVYWIDLGRQMEENDLKSMLTDISCAKLESICYELFEDKSLSPANILKIIIDSLPKSFIMKVNLNNSNYVRYVKSSGTYISNKLESVSDRECTKWYYDNSCESMEYKNNEFSITVWKFEDYILNSHDFSEKRNSKLILRSIVDGNYYENERIIILGRINGVIGSLNNKKKELTQQQFYNALKQRFVGREDLQYIVLHRDFNNFLIKKTIELYSY</sequence>
<dbReference type="EMBL" id="FNJM01000016">
    <property type="protein sequence ID" value="SDP77398.1"/>
    <property type="molecule type" value="Genomic_DNA"/>
</dbReference>
<proteinExistence type="predicted"/>
<evidence type="ECO:0000259" key="1">
    <source>
        <dbReference type="Pfam" id="PF06114"/>
    </source>
</evidence>
<dbReference type="Pfam" id="PF06114">
    <property type="entry name" value="Peptidase_M78"/>
    <property type="match status" value="1"/>
</dbReference>
<dbReference type="PANTHER" id="PTHR43236:SF1">
    <property type="entry name" value="BLL7220 PROTEIN"/>
    <property type="match status" value="1"/>
</dbReference>
<dbReference type="Proteomes" id="UP000198597">
    <property type="component" value="Unassembled WGS sequence"/>
</dbReference>
<dbReference type="PANTHER" id="PTHR43236">
    <property type="entry name" value="ANTITOXIN HIGA1"/>
    <property type="match status" value="1"/>
</dbReference>
<organism evidence="2 3">
    <name type="scientific">Clostridium gasigenes</name>
    <dbReference type="NCBI Taxonomy" id="94869"/>
    <lineage>
        <taxon>Bacteria</taxon>
        <taxon>Bacillati</taxon>
        <taxon>Bacillota</taxon>
        <taxon>Clostridia</taxon>
        <taxon>Eubacteriales</taxon>
        <taxon>Clostridiaceae</taxon>
        <taxon>Clostridium</taxon>
    </lineage>
</organism>
<reference evidence="2 3" key="1">
    <citation type="submission" date="2016-10" db="EMBL/GenBank/DDBJ databases">
        <authorList>
            <person name="de Groot N.N."/>
        </authorList>
    </citation>
    <scope>NUCLEOTIDE SEQUENCE [LARGE SCALE GENOMIC DNA]</scope>
    <source>
        <strain evidence="2 3">DSM 12272</strain>
    </source>
</reference>
<dbReference type="InterPro" id="IPR052345">
    <property type="entry name" value="Rad_response_metalloprotease"/>
</dbReference>
<keyword evidence="3" id="KW-1185">Reference proteome</keyword>
<gene>
    <name evidence="2" type="ORF">SAMN04488529_11654</name>
</gene>
<name>A0A1H0VGQ5_9CLOT</name>
<evidence type="ECO:0000313" key="3">
    <source>
        <dbReference type="Proteomes" id="UP000198597"/>
    </source>
</evidence>
<accession>A0A1H0VGQ5</accession>
<evidence type="ECO:0000313" key="2">
    <source>
        <dbReference type="EMBL" id="SDP77398.1"/>
    </source>
</evidence>
<dbReference type="STRING" id="94869.SAMN04488529_11654"/>
<dbReference type="AlphaFoldDB" id="A0A1H0VGQ5"/>